<dbReference type="GO" id="GO:0009253">
    <property type="term" value="P:peptidoglycan catabolic process"/>
    <property type="evidence" value="ECO:0007669"/>
    <property type="project" value="InterPro"/>
</dbReference>
<dbReference type="Pfam" id="PF11741">
    <property type="entry name" value="AMIN"/>
    <property type="match status" value="1"/>
</dbReference>
<keyword evidence="4" id="KW-0732">Signal</keyword>
<comment type="catalytic activity">
    <reaction evidence="1">
        <text>Hydrolyzes the link between N-acetylmuramoyl residues and L-amino acid residues in certain cell-wall glycopeptides.</text>
        <dbReference type="EC" id="3.5.1.28"/>
    </reaction>
</comment>
<dbReference type="EC" id="3.5.1.28" evidence="2"/>
<dbReference type="RefSeq" id="WP_188958478.1">
    <property type="nucleotide sequence ID" value="NZ_BMIB01000006.1"/>
</dbReference>
<evidence type="ECO:0000313" key="6">
    <source>
        <dbReference type="EMBL" id="GGH81427.1"/>
    </source>
</evidence>
<gene>
    <name evidence="6" type="ORF">GCM10011379_53800</name>
</gene>
<dbReference type="PANTHER" id="PTHR30404:SF0">
    <property type="entry name" value="N-ACETYLMURAMOYL-L-ALANINE AMIDASE AMIC"/>
    <property type="match status" value="1"/>
</dbReference>
<feature type="domain" description="MurNAc-LAA" evidence="5">
    <location>
        <begin position="278"/>
        <end position="384"/>
    </location>
</feature>
<keyword evidence="3" id="KW-0378">Hydrolase</keyword>
<dbReference type="InterPro" id="IPR002508">
    <property type="entry name" value="MurNAc-LAA_cat"/>
</dbReference>
<dbReference type="Gene3D" id="3.40.630.40">
    <property type="entry name" value="Zn-dependent exopeptidases"/>
    <property type="match status" value="1"/>
</dbReference>
<dbReference type="InterPro" id="IPR021731">
    <property type="entry name" value="AMIN_dom"/>
</dbReference>
<dbReference type="SUPFAM" id="SSF53187">
    <property type="entry name" value="Zn-dependent exopeptidases"/>
    <property type="match status" value="1"/>
</dbReference>
<protein>
    <recommendedName>
        <fullName evidence="2">N-acetylmuramoyl-L-alanine amidase</fullName>
        <ecNumber evidence="2">3.5.1.28</ecNumber>
    </recommendedName>
</protein>
<dbReference type="SMART" id="SM00646">
    <property type="entry name" value="Ami_3"/>
    <property type="match status" value="1"/>
</dbReference>
<dbReference type="GO" id="GO:0030288">
    <property type="term" value="C:outer membrane-bounded periplasmic space"/>
    <property type="evidence" value="ECO:0007669"/>
    <property type="project" value="TreeGrafter"/>
</dbReference>
<feature type="signal peptide" evidence="4">
    <location>
        <begin position="1"/>
        <end position="18"/>
    </location>
</feature>
<dbReference type="InterPro" id="IPR050695">
    <property type="entry name" value="N-acetylmuramoyl_amidase_3"/>
</dbReference>
<accession>A0A917J402</accession>
<dbReference type="EMBL" id="BMIB01000006">
    <property type="protein sequence ID" value="GGH81427.1"/>
    <property type="molecule type" value="Genomic_DNA"/>
</dbReference>
<dbReference type="CDD" id="cd02696">
    <property type="entry name" value="MurNAc-LAA"/>
    <property type="match status" value="1"/>
</dbReference>
<dbReference type="Gene3D" id="2.60.40.3500">
    <property type="match status" value="1"/>
</dbReference>
<keyword evidence="7" id="KW-1185">Reference proteome</keyword>
<organism evidence="6 7">
    <name type="scientific">Filimonas zeae</name>
    <dbReference type="NCBI Taxonomy" id="1737353"/>
    <lineage>
        <taxon>Bacteria</taxon>
        <taxon>Pseudomonadati</taxon>
        <taxon>Bacteroidota</taxon>
        <taxon>Chitinophagia</taxon>
        <taxon>Chitinophagales</taxon>
        <taxon>Chitinophagaceae</taxon>
        <taxon>Filimonas</taxon>
    </lineage>
</organism>
<evidence type="ECO:0000256" key="2">
    <source>
        <dbReference type="ARBA" id="ARBA00011901"/>
    </source>
</evidence>
<reference evidence="6" key="1">
    <citation type="journal article" date="2014" name="Int. J. Syst. Evol. Microbiol.">
        <title>Complete genome sequence of Corynebacterium casei LMG S-19264T (=DSM 44701T), isolated from a smear-ripened cheese.</title>
        <authorList>
            <consortium name="US DOE Joint Genome Institute (JGI-PGF)"/>
            <person name="Walter F."/>
            <person name="Albersmeier A."/>
            <person name="Kalinowski J."/>
            <person name="Ruckert C."/>
        </authorList>
    </citation>
    <scope>NUCLEOTIDE SEQUENCE</scope>
    <source>
        <strain evidence="6">CGMCC 1.15290</strain>
    </source>
</reference>
<reference evidence="6" key="2">
    <citation type="submission" date="2020-09" db="EMBL/GenBank/DDBJ databases">
        <authorList>
            <person name="Sun Q."/>
            <person name="Zhou Y."/>
        </authorList>
    </citation>
    <scope>NUCLEOTIDE SEQUENCE</scope>
    <source>
        <strain evidence="6">CGMCC 1.15290</strain>
    </source>
</reference>
<dbReference type="PANTHER" id="PTHR30404">
    <property type="entry name" value="N-ACETYLMURAMOYL-L-ALANINE AMIDASE"/>
    <property type="match status" value="1"/>
</dbReference>
<comment type="caution">
    <text evidence="6">The sequence shown here is derived from an EMBL/GenBank/DDBJ whole genome shotgun (WGS) entry which is preliminary data.</text>
</comment>
<dbReference type="AlphaFoldDB" id="A0A917J402"/>
<evidence type="ECO:0000256" key="3">
    <source>
        <dbReference type="ARBA" id="ARBA00022801"/>
    </source>
</evidence>
<dbReference type="Pfam" id="PF01520">
    <property type="entry name" value="Amidase_3"/>
    <property type="match status" value="1"/>
</dbReference>
<evidence type="ECO:0000256" key="1">
    <source>
        <dbReference type="ARBA" id="ARBA00001561"/>
    </source>
</evidence>
<sequence>MKTTLILSLLISTTFLQAQSSLQAFRMGRTTGKLPYIEYGPGDDRLGGAKMTYIDTNVVVCVVDSLKDDYKVRLSERHYAFMPKTAVKFDSLIALRPYYLTQNFQVYGDSAYDYVKINLDQKLPYKSIQQISPSRIAVDIYGATSNTNWITQLTSATEIKNVYYEQTEDDVFRTIIELKHTQHWGHHIYYDSASTRLVIRVKRQPYPLTLRNLRVAIDAGHGGSNSGAEGVKSRQLEKNLTLLFARQLESTLRESGVKDIYMTRTKDTTIGMPERIEALLRFEPDVLISLHFNSSNIDTVRGTGTFYRYIGFRPLTQAILKQMLSLGLEEYGNVGNFNFALSGPIEYPNALVEVAFLSNKEEEKMILDPAFRAKVAARIQRGLQNWLAGMN</sequence>
<name>A0A917J402_9BACT</name>
<dbReference type="Proteomes" id="UP000627292">
    <property type="component" value="Unassembled WGS sequence"/>
</dbReference>
<dbReference type="GO" id="GO:0008745">
    <property type="term" value="F:N-acetylmuramoyl-L-alanine amidase activity"/>
    <property type="evidence" value="ECO:0007669"/>
    <property type="project" value="UniProtKB-EC"/>
</dbReference>
<feature type="chain" id="PRO_5037701588" description="N-acetylmuramoyl-L-alanine amidase" evidence="4">
    <location>
        <begin position="19"/>
        <end position="391"/>
    </location>
</feature>
<evidence type="ECO:0000259" key="5">
    <source>
        <dbReference type="SMART" id="SM00646"/>
    </source>
</evidence>
<evidence type="ECO:0000313" key="7">
    <source>
        <dbReference type="Proteomes" id="UP000627292"/>
    </source>
</evidence>
<proteinExistence type="predicted"/>
<evidence type="ECO:0000256" key="4">
    <source>
        <dbReference type="SAM" id="SignalP"/>
    </source>
</evidence>